<dbReference type="Pfam" id="PF00795">
    <property type="entry name" value="CN_hydrolase"/>
    <property type="match status" value="1"/>
</dbReference>
<sequence length="949" mass="103212">MKIGCLQFSPVKGDVNNNLSRADAVLLRENPDYLDLLVLPELAFSGSNFKSLQDIYPHLEPTGSGISSLWARTVALKYGCTVIAGYPEKVDVSLKWPASPEYYNSAIIINDEGETAGGYRKSHLYGADEAWALEGQDGFFCGEVAGYKETTLGISMDITPYRFQAPWISFEFAFHILNVRSNLVIVSMAWPTNHEASLFNCEPQEPDMESLMYWLSRLEPLIHNENGEETIVVFANRAGSDEEVVYAGTSAVVGIRDGEVSVYGILGRCDQGLLVVDTDEEPYGKLVYRPEGSVLVDNMQQTFYNMEGVEEPSTQAAPSRSQHQSPPSRPKPQSPPSRSQPPPPPPPPPPPHPASPPAMAKKASRPATTAAPTPSEPSTRPVVSGVGSSKRRDTPKLSLQTGPEIHDVTYPNIPTPTGPSPTPISRRPRFSIQPAESLTQRYIDSSEYTHTPHPMHYTPVASRRILGGEVLIAQSASSGVDNGPIKPWDRSAPGRGDTSPTNTDSTDFTGISSTLTGSVTGAYRKMDTHRGSNINTRLPTFPEDEEPQEVMLKATSLDQLAANYAKLKEEGLRKKRGQIPRGEGQRQESEPDGRQDMAGIISRLGKVALDQQQRRKDSIPGPSSDTRASPPRDQRVAVLSKSTQPKSSALEDLRKGEASGSSHRGVRSDSRGRGGSVPGRTSPTSGRTPPRSKGRASAPIDPDREQSRGRPRQTKEDVAAAARAAQPKPSSRSEKRSRSAQSGQPIDLSQFQVIEERPHQECPVHGSRSNSRSQDQPMMRPSAPSQQGFRPGSARGQRSNRSNSNAAPQRSNRTNPNATTQRSNTPNPGATSPQQTQSEVRNTNLVDAGINSDMSRPGALMPRPTADVQGRSAGTRTAPRELAQYGLRGERSRTAEPAPTLPCHLLPRRYTPGIEPSTPAAMFVVFDSDRSAQIAFSTRQEGRPRAEDH</sequence>
<feature type="region of interest" description="Disordered" evidence="1">
    <location>
        <begin position="568"/>
        <end position="879"/>
    </location>
</feature>
<proteinExistence type="predicted"/>
<evidence type="ECO:0000259" key="2">
    <source>
        <dbReference type="PROSITE" id="PS50263"/>
    </source>
</evidence>
<protein>
    <recommendedName>
        <fullName evidence="2">CN hydrolase domain-containing protein</fullName>
    </recommendedName>
</protein>
<dbReference type="PANTHER" id="PTHR11750">
    <property type="entry name" value="PROTEIN N-TERMINAL AMIDASE"/>
    <property type="match status" value="1"/>
</dbReference>
<dbReference type="InterPro" id="IPR039703">
    <property type="entry name" value="Nta1"/>
</dbReference>
<feature type="compositionally biased region" description="Polar residues" evidence="1">
    <location>
        <begin position="767"/>
        <end position="776"/>
    </location>
</feature>
<evidence type="ECO:0000313" key="3">
    <source>
        <dbReference type="EMBL" id="SPN99918.1"/>
    </source>
</evidence>
<name>A0AAE8MUT3_9PEZI</name>
<dbReference type="GO" id="GO:0008418">
    <property type="term" value="F:protein-N-terminal asparagine amidohydrolase activity"/>
    <property type="evidence" value="ECO:0007669"/>
    <property type="project" value="InterPro"/>
</dbReference>
<feature type="compositionally biased region" description="Basic and acidic residues" evidence="1">
    <location>
        <begin position="701"/>
        <end position="718"/>
    </location>
</feature>
<feature type="compositionally biased region" description="Pro residues" evidence="1">
    <location>
        <begin position="327"/>
        <end position="356"/>
    </location>
</feature>
<dbReference type="EMBL" id="ONZQ02000003">
    <property type="protein sequence ID" value="SPN99918.1"/>
    <property type="molecule type" value="Genomic_DNA"/>
</dbReference>
<feature type="domain" description="CN hydrolase" evidence="2">
    <location>
        <begin position="1"/>
        <end position="280"/>
    </location>
</feature>
<accession>A0AAE8MUT3</accession>
<feature type="compositionally biased region" description="Pro residues" evidence="1">
    <location>
        <begin position="413"/>
        <end position="422"/>
    </location>
</feature>
<dbReference type="Gene3D" id="3.60.110.10">
    <property type="entry name" value="Carbon-nitrogen hydrolase"/>
    <property type="match status" value="1"/>
</dbReference>
<evidence type="ECO:0000256" key="1">
    <source>
        <dbReference type="SAM" id="MobiDB-lite"/>
    </source>
</evidence>
<feature type="compositionally biased region" description="Low complexity" evidence="1">
    <location>
        <begin position="357"/>
        <end position="381"/>
    </location>
</feature>
<feature type="compositionally biased region" description="Polar residues" evidence="1">
    <location>
        <begin position="743"/>
        <end position="752"/>
    </location>
</feature>
<evidence type="ECO:0000313" key="4">
    <source>
        <dbReference type="Proteomes" id="UP001187682"/>
    </source>
</evidence>
<feature type="region of interest" description="Disordered" evidence="1">
    <location>
        <begin position="475"/>
        <end position="548"/>
    </location>
</feature>
<dbReference type="InterPro" id="IPR036526">
    <property type="entry name" value="C-N_Hydrolase_sf"/>
</dbReference>
<dbReference type="GO" id="GO:0030163">
    <property type="term" value="P:protein catabolic process"/>
    <property type="evidence" value="ECO:0007669"/>
    <property type="project" value="TreeGrafter"/>
</dbReference>
<dbReference type="GO" id="GO:0070773">
    <property type="term" value="F:protein-N-terminal glutamine amidohydrolase activity"/>
    <property type="evidence" value="ECO:0007669"/>
    <property type="project" value="InterPro"/>
</dbReference>
<dbReference type="AlphaFoldDB" id="A0AAE8MUT3"/>
<keyword evidence="4" id="KW-1185">Reference proteome</keyword>
<gene>
    <name evidence="3" type="ORF">DNG_02770</name>
</gene>
<dbReference type="SUPFAM" id="SSF56317">
    <property type="entry name" value="Carbon-nitrogen hydrolase"/>
    <property type="match status" value="1"/>
</dbReference>
<feature type="compositionally biased region" description="Polar residues" evidence="1">
    <location>
        <begin position="498"/>
        <end position="519"/>
    </location>
</feature>
<dbReference type="PANTHER" id="PTHR11750:SF26">
    <property type="entry name" value="PROTEIN N-TERMINAL AMIDASE"/>
    <property type="match status" value="1"/>
</dbReference>
<feature type="compositionally biased region" description="Low complexity" evidence="1">
    <location>
        <begin position="316"/>
        <end position="326"/>
    </location>
</feature>
<dbReference type="Proteomes" id="UP001187682">
    <property type="component" value="Unassembled WGS sequence"/>
</dbReference>
<feature type="compositionally biased region" description="Polar residues" evidence="1">
    <location>
        <begin position="796"/>
        <end position="845"/>
    </location>
</feature>
<feature type="compositionally biased region" description="Basic and acidic residues" evidence="1">
    <location>
        <begin position="583"/>
        <end position="595"/>
    </location>
</feature>
<reference evidence="3" key="1">
    <citation type="submission" date="2018-03" db="EMBL/GenBank/DDBJ databases">
        <authorList>
            <person name="Guldener U."/>
        </authorList>
    </citation>
    <scope>NUCLEOTIDE SEQUENCE</scope>
</reference>
<organism evidence="3 4">
    <name type="scientific">Cephalotrichum gorgonifer</name>
    <dbReference type="NCBI Taxonomy" id="2041049"/>
    <lineage>
        <taxon>Eukaryota</taxon>
        <taxon>Fungi</taxon>
        <taxon>Dikarya</taxon>
        <taxon>Ascomycota</taxon>
        <taxon>Pezizomycotina</taxon>
        <taxon>Sordariomycetes</taxon>
        <taxon>Hypocreomycetidae</taxon>
        <taxon>Microascales</taxon>
        <taxon>Microascaceae</taxon>
        <taxon>Cephalotrichum</taxon>
    </lineage>
</organism>
<feature type="region of interest" description="Disordered" evidence="1">
    <location>
        <begin position="310"/>
        <end position="428"/>
    </location>
</feature>
<dbReference type="InterPro" id="IPR003010">
    <property type="entry name" value="C-N_Hydrolase"/>
</dbReference>
<comment type="caution">
    <text evidence="3">The sequence shown here is derived from an EMBL/GenBank/DDBJ whole genome shotgun (WGS) entry which is preliminary data.</text>
</comment>
<dbReference type="PROSITE" id="PS50263">
    <property type="entry name" value="CN_HYDROLASE"/>
    <property type="match status" value="1"/>
</dbReference>